<organism evidence="3 4">
    <name type="scientific">Neoarthrinium moseri</name>
    <dbReference type="NCBI Taxonomy" id="1658444"/>
    <lineage>
        <taxon>Eukaryota</taxon>
        <taxon>Fungi</taxon>
        <taxon>Dikarya</taxon>
        <taxon>Ascomycota</taxon>
        <taxon>Pezizomycotina</taxon>
        <taxon>Sordariomycetes</taxon>
        <taxon>Xylariomycetidae</taxon>
        <taxon>Amphisphaeriales</taxon>
        <taxon>Apiosporaceae</taxon>
        <taxon>Neoarthrinium</taxon>
    </lineage>
</organism>
<keyword evidence="4" id="KW-1185">Reference proteome</keyword>
<accession>A0A9P9WV39</accession>
<dbReference type="GO" id="GO:0005975">
    <property type="term" value="P:carbohydrate metabolic process"/>
    <property type="evidence" value="ECO:0007669"/>
    <property type="project" value="InterPro"/>
</dbReference>
<evidence type="ECO:0000313" key="3">
    <source>
        <dbReference type="EMBL" id="KAI1879801.1"/>
    </source>
</evidence>
<keyword evidence="1" id="KW-0732">Signal</keyword>
<gene>
    <name evidence="3" type="ORF">JX265_001422</name>
</gene>
<dbReference type="InterPro" id="IPR013320">
    <property type="entry name" value="ConA-like_dom_sf"/>
</dbReference>
<sequence>MYTMEVLLHLIVCLAISISKVHADDQLVQSPSKDNSDTCGCYLINGPDAGYFQYHRFWDFRDIPNDGSNDFTTAPPTLGELQAHGGQSATSAYLDSSSWNSDWSYLDGVSSSSPNSPFPNIYSKQNVYISRNTTDGAGGSTFLTLRAARLDSFMSSSQITSQQQNLLHASIRARLRVIPNGLRNSSAPSASARLLDNLEYGSNSSHPVDQGAVVGLFTYESDTQESDIELLTQDTTDQIWYSNQPDYDNASDRPMPGASTHVTLPNGLVWTEWIEHRLDWFDGVVRWWANDTLVLNKSINAPSQPSGLMLNVWGDGGYWSGNMSVGGEVTVGIEWIQVVFNVSGSAAGPSGRSLDHTMIMPRDDMACNISCSVDGVKQVGYPEVTFHSGGGRSRPSLWAGDLSKYALGLFILVLTVF</sequence>
<dbReference type="EMBL" id="JAFIMR010000003">
    <property type="protein sequence ID" value="KAI1879801.1"/>
    <property type="molecule type" value="Genomic_DNA"/>
</dbReference>
<feature type="domain" description="GH16" evidence="2">
    <location>
        <begin position="111"/>
        <end position="344"/>
    </location>
</feature>
<dbReference type="InterPro" id="IPR000757">
    <property type="entry name" value="Beta-glucanase-like"/>
</dbReference>
<comment type="caution">
    <text evidence="3">The sequence shown here is derived from an EMBL/GenBank/DDBJ whole genome shotgun (WGS) entry which is preliminary data.</text>
</comment>
<dbReference type="CDD" id="cd00413">
    <property type="entry name" value="Glyco_hydrolase_16"/>
    <property type="match status" value="1"/>
</dbReference>
<dbReference type="Gene3D" id="2.60.120.200">
    <property type="match status" value="1"/>
</dbReference>
<evidence type="ECO:0000313" key="4">
    <source>
        <dbReference type="Proteomes" id="UP000829685"/>
    </source>
</evidence>
<dbReference type="PANTHER" id="PTHR38121:SF4">
    <property type="entry name" value="GH16 DOMAIN-CONTAINING PROTEIN-RELATED"/>
    <property type="match status" value="1"/>
</dbReference>
<dbReference type="AlphaFoldDB" id="A0A9P9WV39"/>
<reference evidence="3" key="1">
    <citation type="submission" date="2021-03" db="EMBL/GenBank/DDBJ databases">
        <title>Revisited historic fungal species revealed as producer of novel bioactive compounds through whole genome sequencing and comparative genomics.</title>
        <authorList>
            <person name="Vignolle G.A."/>
            <person name="Hochenegger N."/>
            <person name="Mach R.L."/>
            <person name="Mach-Aigner A.R."/>
            <person name="Javad Rahimi M."/>
            <person name="Salim K.A."/>
            <person name="Chan C.M."/>
            <person name="Lim L.B.L."/>
            <person name="Cai F."/>
            <person name="Druzhinina I.S."/>
            <person name="U'Ren J.M."/>
            <person name="Derntl C."/>
        </authorList>
    </citation>
    <scope>NUCLEOTIDE SEQUENCE</scope>
    <source>
        <strain evidence="3">TUCIM 5799</strain>
    </source>
</reference>
<dbReference type="Proteomes" id="UP000829685">
    <property type="component" value="Unassembled WGS sequence"/>
</dbReference>
<dbReference type="PANTHER" id="PTHR38121">
    <property type="entry name" value="GH16 DOMAIN-CONTAINING PROTEIN"/>
    <property type="match status" value="1"/>
</dbReference>
<feature type="chain" id="PRO_5040476695" description="GH16 domain-containing protein" evidence="1">
    <location>
        <begin position="24"/>
        <end position="417"/>
    </location>
</feature>
<name>A0A9P9WV39_9PEZI</name>
<dbReference type="SUPFAM" id="SSF49899">
    <property type="entry name" value="Concanavalin A-like lectins/glucanases"/>
    <property type="match status" value="1"/>
</dbReference>
<dbReference type="GO" id="GO:0004553">
    <property type="term" value="F:hydrolase activity, hydrolyzing O-glycosyl compounds"/>
    <property type="evidence" value="ECO:0007669"/>
    <property type="project" value="InterPro"/>
</dbReference>
<feature type="signal peptide" evidence="1">
    <location>
        <begin position="1"/>
        <end position="23"/>
    </location>
</feature>
<evidence type="ECO:0000259" key="2">
    <source>
        <dbReference type="PROSITE" id="PS51762"/>
    </source>
</evidence>
<proteinExistence type="predicted"/>
<evidence type="ECO:0000256" key="1">
    <source>
        <dbReference type="SAM" id="SignalP"/>
    </source>
</evidence>
<dbReference type="PROSITE" id="PS51762">
    <property type="entry name" value="GH16_2"/>
    <property type="match status" value="1"/>
</dbReference>
<protein>
    <recommendedName>
        <fullName evidence="2">GH16 domain-containing protein</fullName>
    </recommendedName>
</protein>